<keyword evidence="6" id="KW-0479">Metal-binding</keyword>
<dbReference type="InterPro" id="IPR036150">
    <property type="entry name" value="Cyt_b/b6_C_sf"/>
</dbReference>
<evidence type="ECO:0000256" key="8">
    <source>
        <dbReference type="ARBA" id="ARBA00022989"/>
    </source>
</evidence>
<dbReference type="SUPFAM" id="SSF81648">
    <property type="entry name" value="a domain/subunit of cytochrome bc1 complex (Ubiquinol-cytochrome c reductase)"/>
    <property type="match status" value="1"/>
</dbReference>
<keyword evidence="9" id="KW-0408">Iron</keyword>
<dbReference type="Proteomes" id="UP000035514">
    <property type="component" value="Unassembled WGS sequence"/>
</dbReference>
<dbReference type="GO" id="GO:0046872">
    <property type="term" value="F:metal ion binding"/>
    <property type="evidence" value="ECO:0007669"/>
    <property type="project" value="UniProtKB-KW"/>
</dbReference>
<evidence type="ECO:0000256" key="11">
    <source>
        <dbReference type="SAM" id="Phobius"/>
    </source>
</evidence>
<dbReference type="PROSITE" id="PS51003">
    <property type="entry name" value="CYTB_CTER"/>
    <property type="match status" value="1"/>
</dbReference>
<evidence type="ECO:0000259" key="13">
    <source>
        <dbReference type="PROSITE" id="PS51003"/>
    </source>
</evidence>
<dbReference type="AlphaFoldDB" id="A0A0G9JV73"/>
<feature type="transmembrane region" description="Helical" evidence="11">
    <location>
        <begin position="124"/>
        <end position="146"/>
    </location>
</feature>
<dbReference type="PANTHER" id="PTHR19271:SF16">
    <property type="entry name" value="CYTOCHROME B"/>
    <property type="match status" value="1"/>
</dbReference>
<dbReference type="PANTHER" id="PTHR19271">
    <property type="entry name" value="CYTOCHROME B"/>
    <property type="match status" value="1"/>
</dbReference>
<feature type="transmembrane region" description="Helical" evidence="11">
    <location>
        <begin position="191"/>
        <end position="212"/>
    </location>
</feature>
<name>A0A0G9JV73_9BACT</name>
<keyword evidence="4" id="KW-0679">Respiratory chain</keyword>
<evidence type="ECO:0000313" key="15">
    <source>
        <dbReference type="Proteomes" id="UP000035514"/>
    </source>
</evidence>
<keyword evidence="5 11" id="KW-0812">Transmembrane</keyword>
<dbReference type="RefSeq" id="WP_012147944.1">
    <property type="nucleotide sequence ID" value="NZ_JAIQ01000133.1"/>
</dbReference>
<feature type="transmembrane region" description="Helical" evidence="11">
    <location>
        <begin position="37"/>
        <end position="65"/>
    </location>
</feature>
<comment type="subcellular location">
    <subcellularLocation>
        <location evidence="1">Membrane</location>
        <topology evidence="1">Multi-pass membrane protein</topology>
    </subcellularLocation>
</comment>
<evidence type="ECO:0000313" key="14">
    <source>
        <dbReference type="EMBL" id="KLD98153.1"/>
    </source>
</evidence>
<keyword evidence="7" id="KW-0249">Electron transport</keyword>
<keyword evidence="3" id="KW-0349">Heme</keyword>
<dbReference type="GO" id="GO:0016020">
    <property type="term" value="C:membrane"/>
    <property type="evidence" value="ECO:0007669"/>
    <property type="project" value="UniProtKB-SubCell"/>
</dbReference>
<feature type="transmembrane region" description="Helical" evidence="11">
    <location>
        <begin position="96"/>
        <end position="117"/>
    </location>
</feature>
<comment type="caution">
    <text evidence="14">The sequence shown here is derived from an EMBL/GenBank/DDBJ whole genome shotgun (WGS) entry which is preliminary data.</text>
</comment>
<feature type="transmembrane region" description="Helical" evidence="11">
    <location>
        <begin position="356"/>
        <end position="375"/>
    </location>
</feature>
<evidence type="ECO:0000256" key="4">
    <source>
        <dbReference type="ARBA" id="ARBA00022660"/>
    </source>
</evidence>
<keyword evidence="2" id="KW-0813">Transport</keyword>
<dbReference type="InterPro" id="IPR005797">
    <property type="entry name" value="Cyt_b/b6_N"/>
</dbReference>
<dbReference type="GO" id="GO:0009055">
    <property type="term" value="F:electron transfer activity"/>
    <property type="evidence" value="ECO:0007669"/>
    <property type="project" value="InterPro"/>
</dbReference>
<sequence length="416" mass="47908">MAKFEKANSVGEWLDQRLNLTTFNKVMMTEYWIPKDINFLWAMGVLLATTFGILVISGLFLMMYYKPDVNLAFDSVNYTIMQEVAFGWLFRHMHGVAASVVFLIIYIHMFTGIYYGSYKQGREMIWISGMLLFMTFSAAGFSGYMLPWGQMSYWAAMVITNLFGGVPVIGDALVVWIRGDFNVADATLTRFFMLHVFLLPITIMGIIGLHFYTLRIPHVNNQSSDEFDFDAEAEKYLSGNKKESKVIPFWPVFISKDLAVLGIFLIFYFYLVFFHYNFAMDPVNFDPADSMVTPAHIYPEWYFLWSYEVLRGFFFDIAGIKAFDIGLMAFAFANGIFLVLPWLDRDPKILPAHRRPAFFIWFWLLMVDLIVLTVYGKLPPTGANAWVGFFAAVTFILLFIVLPIITKIDAKRRGTL</sequence>
<evidence type="ECO:0000256" key="9">
    <source>
        <dbReference type="ARBA" id="ARBA00023004"/>
    </source>
</evidence>
<dbReference type="Gene3D" id="1.20.810.10">
    <property type="entry name" value="Cytochrome Bc1 Complex, Chain C"/>
    <property type="match status" value="1"/>
</dbReference>
<dbReference type="GeneID" id="24304325"/>
<proteinExistence type="predicted"/>
<dbReference type="GO" id="GO:0022904">
    <property type="term" value="P:respiratory electron transport chain"/>
    <property type="evidence" value="ECO:0007669"/>
    <property type="project" value="InterPro"/>
</dbReference>
<keyword evidence="8 11" id="KW-1133">Transmembrane helix</keyword>
<reference evidence="14 15" key="1">
    <citation type="submission" date="2014-01" db="EMBL/GenBank/DDBJ databases">
        <title>Development of a Comparative Genomic Fingerprinting Assay for High Resolution Genotyping of Arcobacter butzleri.</title>
        <authorList>
            <person name="Webb A.L."/>
            <person name="Inglis G.D."/>
            <person name="Kruczkiewicz P."/>
            <person name="Selinger L.B."/>
            <person name="Taboada E.N."/>
        </authorList>
    </citation>
    <scope>NUCLEOTIDE SEQUENCE [LARGE SCALE GENOMIC DNA]</scope>
    <source>
        <strain evidence="14 15">L348</strain>
    </source>
</reference>
<evidence type="ECO:0000256" key="5">
    <source>
        <dbReference type="ARBA" id="ARBA00022692"/>
    </source>
</evidence>
<evidence type="ECO:0000256" key="10">
    <source>
        <dbReference type="ARBA" id="ARBA00023136"/>
    </source>
</evidence>
<dbReference type="Pfam" id="PF00032">
    <property type="entry name" value="Cytochrom_B_C"/>
    <property type="match status" value="1"/>
</dbReference>
<protein>
    <submittedName>
        <fullName evidence="14">Ubiquinol cytochrome C oxidoreductase</fullName>
    </submittedName>
</protein>
<feature type="transmembrane region" description="Helical" evidence="11">
    <location>
        <begin position="387"/>
        <end position="406"/>
    </location>
</feature>
<dbReference type="InterPro" id="IPR016174">
    <property type="entry name" value="Di-haem_cyt_TM"/>
</dbReference>
<evidence type="ECO:0000256" key="3">
    <source>
        <dbReference type="ARBA" id="ARBA00022617"/>
    </source>
</evidence>
<dbReference type="EMBL" id="JAIQ01000133">
    <property type="protein sequence ID" value="KLD98153.1"/>
    <property type="molecule type" value="Genomic_DNA"/>
</dbReference>
<dbReference type="InterPro" id="IPR048259">
    <property type="entry name" value="Cytochrome_b_N_euk/bac"/>
</dbReference>
<dbReference type="InterPro" id="IPR005798">
    <property type="entry name" value="Cyt_b/b6_C"/>
</dbReference>
<evidence type="ECO:0000256" key="2">
    <source>
        <dbReference type="ARBA" id="ARBA00022448"/>
    </source>
</evidence>
<dbReference type="InterPro" id="IPR027387">
    <property type="entry name" value="Cytb/b6-like_sf"/>
</dbReference>
<evidence type="ECO:0000259" key="12">
    <source>
        <dbReference type="PROSITE" id="PS51002"/>
    </source>
</evidence>
<feature type="transmembrane region" description="Helical" evidence="11">
    <location>
        <begin position="301"/>
        <end position="319"/>
    </location>
</feature>
<feature type="domain" description="Cytochrome b/b6 C-terminal region profile" evidence="13">
    <location>
        <begin position="239"/>
        <end position="416"/>
    </location>
</feature>
<organism evidence="14 15">
    <name type="scientific">Aliarcobacter butzleri L348</name>
    <dbReference type="NCBI Taxonomy" id="1447256"/>
    <lineage>
        <taxon>Bacteria</taxon>
        <taxon>Pseudomonadati</taxon>
        <taxon>Campylobacterota</taxon>
        <taxon>Epsilonproteobacteria</taxon>
        <taxon>Campylobacterales</taxon>
        <taxon>Arcobacteraceae</taxon>
        <taxon>Aliarcobacter</taxon>
    </lineage>
</organism>
<feature type="transmembrane region" description="Helical" evidence="11">
    <location>
        <begin position="258"/>
        <end position="280"/>
    </location>
</feature>
<evidence type="ECO:0000256" key="1">
    <source>
        <dbReference type="ARBA" id="ARBA00004141"/>
    </source>
</evidence>
<accession>A0A0G9JV73</accession>
<dbReference type="SUPFAM" id="SSF81342">
    <property type="entry name" value="Transmembrane di-heme cytochromes"/>
    <property type="match status" value="1"/>
</dbReference>
<evidence type="ECO:0000256" key="7">
    <source>
        <dbReference type="ARBA" id="ARBA00022982"/>
    </source>
</evidence>
<feature type="domain" description="Cytochrome b/b6 N-terminal region profile" evidence="12">
    <location>
        <begin position="10"/>
        <end position="223"/>
    </location>
</feature>
<keyword evidence="10 11" id="KW-0472">Membrane</keyword>
<dbReference type="GO" id="GO:0016491">
    <property type="term" value="F:oxidoreductase activity"/>
    <property type="evidence" value="ECO:0007669"/>
    <property type="project" value="InterPro"/>
</dbReference>
<dbReference type="Pfam" id="PF00033">
    <property type="entry name" value="Cytochrome_B"/>
    <property type="match status" value="1"/>
</dbReference>
<evidence type="ECO:0000256" key="6">
    <source>
        <dbReference type="ARBA" id="ARBA00022723"/>
    </source>
</evidence>
<feature type="transmembrane region" description="Helical" evidence="11">
    <location>
        <begin position="325"/>
        <end position="344"/>
    </location>
</feature>
<dbReference type="PATRIC" id="fig|1447256.3.peg.1896"/>
<gene>
    <name evidence="14" type="ORF">AA20_09700</name>
</gene>
<dbReference type="CDD" id="cd00284">
    <property type="entry name" value="Cytochrome_b_N"/>
    <property type="match status" value="1"/>
</dbReference>
<feature type="transmembrane region" description="Helical" evidence="11">
    <location>
        <begin position="152"/>
        <end position="179"/>
    </location>
</feature>
<dbReference type="PROSITE" id="PS51002">
    <property type="entry name" value="CYTB_NTER"/>
    <property type="match status" value="1"/>
</dbReference>